<dbReference type="GO" id="GO:0005524">
    <property type="term" value="F:ATP binding"/>
    <property type="evidence" value="ECO:0007669"/>
    <property type="project" value="UniProtKB-UniRule"/>
</dbReference>
<feature type="domain" description="FDX-ACB" evidence="14">
    <location>
        <begin position="595"/>
        <end position="687"/>
    </location>
</feature>
<comment type="cofactor">
    <cofactor evidence="13">
        <name>Mg(2+)</name>
        <dbReference type="ChEBI" id="CHEBI:18420"/>
    </cofactor>
    <text evidence="13">Binds 2 magnesium ions per tetramer.</text>
</comment>
<dbReference type="Proteomes" id="UP000231019">
    <property type="component" value="Unassembled WGS sequence"/>
</dbReference>
<dbReference type="SMART" id="SM00874">
    <property type="entry name" value="B5"/>
    <property type="match status" value="1"/>
</dbReference>
<dbReference type="SUPFAM" id="SSF55681">
    <property type="entry name" value="Class II aaRS and biotin synthetases"/>
    <property type="match status" value="1"/>
</dbReference>
<dbReference type="PROSITE" id="PS51483">
    <property type="entry name" value="B5"/>
    <property type="match status" value="1"/>
</dbReference>
<dbReference type="Pfam" id="PF03484">
    <property type="entry name" value="B5"/>
    <property type="match status" value="1"/>
</dbReference>
<comment type="similarity">
    <text evidence="2 13">Belongs to the phenylalanyl-tRNA synthetase beta subunit family. Type 1 subfamily.</text>
</comment>
<evidence type="ECO:0000256" key="7">
    <source>
        <dbReference type="ARBA" id="ARBA00022741"/>
    </source>
</evidence>
<feature type="binding site" evidence="13">
    <location>
        <position position="350"/>
    </location>
    <ligand>
        <name>Mg(2+)</name>
        <dbReference type="ChEBI" id="CHEBI:18420"/>
        <note>shared with alpha subunit</note>
    </ligand>
</feature>
<keyword evidence="9 13" id="KW-0460">Magnesium</keyword>
<keyword evidence="11 13" id="KW-0030">Aminoacyl-tRNA synthetase</keyword>
<dbReference type="GO" id="GO:0003723">
    <property type="term" value="F:RNA binding"/>
    <property type="evidence" value="ECO:0007669"/>
    <property type="project" value="InterPro"/>
</dbReference>
<dbReference type="GO" id="GO:0009328">
    <property type="term" value="C:phenylalanine-tRNA ligase complex"/>
    <property type="evidence" value="ECO:0007669"/>
    <property type="project" value="TreeGrafter"/>
</dbReference>
<evidence type="ECO:0000256" key="4">
    <source>
        <dbReference type="ARBA" id="ARBA00022490"/>
    </source>
</evidence>
<accession>A0A2M7FZI5</accession>
<evidence type="ECO:0000256" key="13">
    <source>
        <dbReference type="HAMAP-Rule" id="MF_00283"/>
    </source>
</evidence>
<dbReference type="FunFam" id="3.30.56.10:FF:000002">
    <property type="entry name" value="Phenylalanine--tRNA ligase beta subunit"/>
    <property type="match status" value="1"/>
</dbReference>
<sequence length="689" mass="75323">MKLSYHWLAEYVEIPDAPKPLGLKLTMATAEIEGSEAHGNDTVFDIDNKSLTHRPDLWGHYGFAREVAAIYEKPLKPMALAVLDPASGPVYPVEVLAPADLCPRYNALVIDGIEVGPSPDWLVERLEAVGARSVNNIVDLTNYVLYEVGQPLHAFDRSKLQGAIGVRMATEAEAFEALDGGKHSLSSDMLVIADQEKVVALAGVMGGANSEVDSSTTAMVLESANFHPTSVRRTAAKLAIRTESSMRFEKGLDPVQTETGVRRFVELLKKICPQAKVVSALADHDRSSHETPLIETRYSWINRKLGTELPSAQIEGILTRLGFGVETQEDQLQVRVPSWRATGDIAIPEDLVEEVGRVFGYDNITPLAPLTPVEPVQPSALHTLILRLRQILSGSLRFSEVYNYAFVGEKLLQQCGLTSEGHLALANPLASDQNLMRTSLVPNMLKITAENLRFKKAFAIYEVDRIFQLEAKANTHFEHESFALCALLCDAAWKGGSDQAFYAIKGQAEHLLAQLNLAGELKVYPPAKADALSPWSHPGRTAEIFLGQTQIGQLTQLHPQIAENFGIKAGVGLLELDVSVLLTLPQAGYHFAGVQRYPTVPFDISLICPEKTLIADVEACIKASSPERVKQVKLFDIYRGDNLGADQKSLAFTTTFAAADHTLGPEEIEALQNGVIAALESQHYLVRKG</sequence>
<keyword evidence="6 13" id="KW-0479">Metal-binding</keyword>
<dbReference type="Gene3D" id="3.50.40.10">
    <property type="entry name" value="Phenylalanyl-trna Synthetase, Chain B, domain 3"/>
    <property type="match status" value="1"/>
</dbReference>
<dbReference type="PROSITE" id="PS51447">
    <property type="entry name" value="FDX_ACB"/>
    <property type="match status" value="1"/>
</dbReference>
<dbReference type="Pfam" id="PF03147">
    <property type="entry name" value="FDX-ACB"/>
    <property type="match status" value="1"/>
</dbReference>
<dbReference type="Gene3D" id="3.30.930.10">
    <property type="entry name" value="Bira Bifunctional Protein, Domain 2"/>
    <property type="match status" value="1"/>
</dbReference>
<dbReference type="GO" id="GO:0004826">
    <property type="term" value="F:phenylalanine-tRNA ligase activity"/>
    <property type="evidence" value="ECO:0007669"/>
    <property type="project" value="UniProtKB-UniRule"/>
</dbReference>
<dbReference type="Pfam" id="PF03483">
    <property type="entry name" value="B3_4"/>
    <property type="match status" value="1"/>
</dbReference>
<feature type="binding site" evidence="13">
    <location>
        <position position="353"/>
    </location>
    <ligand>
        <name>Mg(2+)</name>
        <dbReference type="ChEBI" id="CHEBI:18420"/>
        <note>shared with alpha subunit</note>
    </ligand>
</feature>
<dbReference type="AlphaFoldDB" id="A0A2M7FZI5"/>
<dbReference type="Gene3D" id="3.30.70.380">
    <property type="entry name" value="Ferrodoxin-fold anticodon-binding domain"/>
    <property type="match status" value="1"/>
</dbReference>
<dbReference type="PANTHER" id="PTHR10947">
    <property type="entry name" value="PHENYLALANYL-TRNA SYNTHETASE BETA CHAIN AND LEUCINE-RICH REPEAT-CONTAINING PROTEIN 47"/>
    <property type="match status" value="1"/>
</dbReference>
<dbReference type="SUPFAM" id="SSF56037">
    <property type="entry name" value="PheT/TilS domain"/>
    <property type="match status" value="1"/>
</dbReference>
<evidence type="ECO:0000256" key="5">
    <source>
        <dbReference type="ARBA" id="ARBA00022598"/>
    </source>
</evidence>
<keyword evidence="4 13" id="KW-0963">Cytoplasm</keyword>
<dbReference type="InterPro" id="IPR036690">
    <property type="entry name" value="Fdx_antiC-bd_sf"/>
</dbReference>
<dbReference type="InterPro" id="IPR004532">
    <property type="entry name" value="Phe-tRNA-ligase_IIc_bsu_bact"/>
</dbReference>
<evidence type="ECO:0000313" key="16">
    <source>
        <dbReference type="EMBL" id="PIW14790.1"/>
    </source>
</evidence>
<dbReference type="InterPro" id="IPR005146">
    <property type="entry name" value="B3/B4_tRNA-bd"/>
</dbReference>
<dbReference type="InterPro" id="IPR045060">
    <property type="entry name" value="Phe-tRNA-ligase_IIc_bsu"/>
</dbReference>
<dbReference type="Pfam" id="PF17759">
    <property type="entry name" value="tRNA_synthFbeta"/>
    <property type="match status" value="1"/>
</dbReference>
<dbReference type="InterPro" id="IPR020825">
    <property type="entry name" value="Phe-tRNA_synthase-like_B3/B4"/>
</dbReference>
<keyword evidence="5 13" id="KW-0436">Ligase</keyword>
<dbReference type="GO" id="GO:0006432">
    <property type="term" value="P:phenylalanyl-tRNA aminoacylation"/>
    <property type="evidence" value="ECO:0007669"/>
    <property type="project" value="UniProtKB-UniRule"/>
</dbReference>
<evidence type="ECO:0000256" key="2">
    <source>
        <dbReference type="ARBA" id="ARBA00008653"/>
    </source>
</evidence>
<feature type="binding site" evidence="13">
    <location>
        <position position="344"/>
    </location>
    <ligand>
        <name>Mg(2+)</name>
        <dbReference type="ChEBI" id="CHEBI:18420"/>
        <note>shared with alpha subunit</note>
    </ligand>
</feature>
<dbReference type="EMBL" id="PFFQ01000056">
    <property type="protein sequence ID" value="PIW14790.1"/>
    <property type="molecule type" value="Genomic_DNA"/>
</dbReference>
<dbReference type="Gene3D" id="3.30.56.10">
    <property type="match status" value="2"/>
</dbReference>
<comment type="catalytic activity">
    <reaction evidence="12 13">
        <text>tRNA(Phe) + L-phenylalanine + ATP = L-phenylalanyl-tRNA(Phe) + AMP + diphosphate + H(+)</text>
        <dbReference type="Rhea" id="RHEA:19413"/>
        <dbReference type="Rhea" id="RHEA-COMP:9668"/>
        <dbReference type="Rhea" id="RHEA-COMP:9699"/>
        <dbReference type="ChEBI" id="CHEBI:15378"/>
        <dbReference type="ChEBI" id="CHEBI:30616"/>
        <dbReference type="ChEBI" id="CHEBI:33019"/>
        <dbReference type="ChEBI" id="CHEBI:58095"/>
        <dbReference type="ChEBI" id="CHEBI:78442"/>
        <dbReference type="ChEBI" id="CHEBI:78531"/>
        <dbReference type="ChEBI" id="CHEBI:456215"/>
        <dbReference type="EC" id="6.1.1.20"/>
    </reaction>
</comment>
<evidence type="ECO:0000256" key="12">
    <source>
        <dbReference type="ARBA" id="ARBA00049255"/>
    </source>
</evidence>
<reference evidence="16 17" key="1">
    <citation type="submission" date="2017-09" db="EMBL/GenBank/DDBJ databases">
        <title>Depth-based differentiation of microbial function through sediment-hosted aquifers and enrichment of novel symbionts in the deep terrestrial subsurface.</title>
        <authorList>
            <person name="Probst A.J."/>
            <person name="Ladd B."/>
            <person name="Jarett J.K."/>
            <person name="Geller-Mcgrath D.E."/>
            <person name="Sieber C.M."/>
            <person name="Emerson J.B."/>
            <person name="Anantharaman K."/>
            <person name="Thomas B.C."/>
            <person name="Malmstrom R."/>
            <person name="Stieglmeier M."/>
            <person name="Klingl A."/>
            <person name="Woyke T."/>
            <person name="Ryan C.M."/>
            <person name="Banfield J.F."/>
        </authorList>
    </citation>
    <scope>NUCLEOTIDE SEQUENCE [LARGE SCALE GENOMIC DNA]</scope>
    <source>
        <strain evidence="16">CG17_big_fil_post_rev_8_21_14_2_50_48_46</strain>
    </source>
</reference>
<dbReference type="HAMAP" id="MF_00283">
    <property type="entry name" value="Phe_tRNA_synth_beta1"/>
    <property type="match status" value="1"/>
</dbReference>
<name>A0A2M7FZI5_9BACT</name>
<dbReference type="InterPro" id="IPR045864">
    <property type="entry name" value="aa-tRNA-synth_II/BPL/LPL"/>
</dbReference>
<dbReference type="GO" id="GO:0000287">
    <property type="term" value="F:magnesium ion binding"/>
    <property type="evidence" value="ECO:0007669"/>
    <property type="project" value="UniProtKB-UniRule"/>
</dbReference>
<dbReference type="InterPro" id="IPR005121">
    <property type="entry name" value="Fdx_antiC-bd"/>
</dbReference>
<keyword evidence="7 13" id="KW-0547">Nucleotide-binding</keyword>
<dbReference type="SUPFAM" id="SSF54991">
    <property type="entry name" value="Anticodon-binding domain of PheRS"/>
    <property type="match status" value="1"/>
</dbReference>
<dbReference type="PANTHER" id="PTHR10947:SF0">
    <property type="entry name" value="PHENYLALANINE--TRNA LIGASE BETA SUBUNIT"/>
    <property type="match status" value="1"/>
</dbReference>
<dbReference type="InterPro" id="IPR041616">
    <property type="entry name" value="PheRS_beta_core"/>
</dbReference>
<evidence type="ECO:0000259" key="14">
    <source>
        <dbReference type="PROSITE" id="PS51447"/>
    </source>
</evidence>
<comment type="subunit">
    <text evidence="3 13">Tetramer of two alpha and two beta subunits.</text>
</comment>
<evidence type="ECO:0000313" key="17">
    <source>
        <dbReference type="Proteomes" id="UP000231019"/>
    </source>
</evidence>
<dbReference type="SMART" id="SM00873">
    <property type="entry name" value="B3_4"/>
    <property type="match status" value="1"/>
</dbReference>
<dbReference type="SUPFAM" id="SSF46955">
    <property type="entry name" value="Putative DNA-binding domain"/>
    <property type="match status" value="2"/>
</dbReference>
<dbReference type="InterPro" id="IPR005147">
    <property type="entry name" value="tRNA_synthase_B5-dom"/>
</dbReference>
<comment type="caution">
    <text evidence="16">The sequence shown here is derived from an EMBL/GenBank/DDBJ whole genome shotgun (WGS) entry which is preliminary data.</text>
</comment>
<feature type="binding site" evidence="13">
    <location>
        <position position="354"/>
    </location>
    <ligand>
        <name>Mg(2+)</name>
        <dbReference type="ChEBI" id="CHEBI:18420"/>
        <note>shared with alpha subunit</note>
    </ligand>
</feature>
<evidence type="ECO:0000259" key="15">
    <source>
        <dbReference type="PROSITE" id="PS51483"/>
    </source>
</evidence>
<evidence type="ECO:0000256" key="6">
    <source>
        <dbReference type="ARBA" id="ARBA00022723"/>
    </source>
</evidence>
<keyword evidence="8 13" id="KW-0067">ATP-binding</keyword>
<dbReference type="SMART" id="SM00896">
    <property type="entry name" value="FDX-ACB"/>
    <property type="match status" value="1"/>
</dbReference>
<feature type="domain" description="B5" evidence="15">
    <location>
        <begin position="289"/>
        <end position="366"/>
    </location>
</feature>
<protein>
    <recommendedName>
        <fullName evidence="13">Phenylalanine--tRNA ligase beta subunit</fullName>
        <ecNumber evidence="13">6.1.1.20</ecNumber>
    </recommendedName>
    <alternativeName>
        <fullName evidence="13">Phenylalanyl-tRNA synthetase beta subunit</fullName>
        <shortName evidence="13">PheRS</shortName>
    </alternativeName>
</protein>
<dbReference type="EC" id="6.1.1.20" evidence="13"/>
<evidence type="ECO:0000256" key="10">
    <source>
        <dbReference type="ARBA" id="ARBA00022917"/>
    </source>
</evidence>
<proteinExistence type="inferred from homology"/>
<comment type="subcellular location">
    <subcellularLocation>
        <location evidence="1 13">Cytoplasm</location>
    </subcellularLocation>
</comment>
<dbReference type="NCBIfam" id="TIGR00472">
    <property type="entry name" value="pheT_bact"/>
    <property type="match status" value="1"/>
</dbReference>
<evidence type="ECO:0000256" key="9">
    <source>
        <dbReference type="ARBA" id="ARBA00022842"/>
    </source>
</evidence>
<gene>
    <name evidence="13 16" type="primary">pheT</name>
    <name evidence="16" type="ORF">COW36_20520</name>
</gene>
<evidence type="ECO:0000256" key="3">
    <source>
        <dbReference type="ARBA" id="ARBA00011209"/>
    </source>
</evidence>
<evidence type="ECO:0000256" key="8">
    <source>
        <dbReference type="ARBA" id="ARBA00022840"/>
    </source>
</evidence>
<organism evidence="16 17">
    <name type="scientific">bacterium (Candidatus Blackallbacteria) CG17_big_fil_post_rev_8_21_14_2_50_48_46</name>
    <dbReference type="NCBI Taxonomy" id="2014261"/>
    <lineage>
        <taxon>Bacteria</taxon>
        <taxon>Candidatus Blackallbacteria</taxon>
    </lineage>
</organism>
<keyword evidence="10 13" id="KW-0648">Protein biosynthesis</keyword>
<evidence type="ECO:0000256" key="11">
    <source>
        <dbReference type="ARBA" id="ARBA00023146"/>
    </source>
</evidence>
<dbReference type="InterPro" id="IPR009061">
    <property type="entry name" value="DNA-bd_dom_put_sf"/>
</dbReference>
<evidence type="ECO:0000256" key="1">
    <source>
        <dbReference type="ARBA" id="ARBA00004496"/>
    </source>
</evidence>
<dbReference type="CDD" id="cd00769">
    <property type="entry name" value="PheRS_beta_core"/>
    <property type="match status" value="1"/>
</dbReference>